<evidence type="ECO:0000313" key="2">
    <source>
        <dbReference type="Proteomes" id="UP001062846"/>
    </source>
</evidence>
<organism evidence="1 2">
    <name type="scientific">Rhododendron molle</name>
    <name type="common">Chinese azalea</name>
    <name type="synonym">Azalea mollis</name>
    <dbReference type="NCBI Taxonomy" id="49168"/>
    <lineage>
        <taxon>Eukaryota</taxon>
        <taxon>Viridiplantae</taxon>
        <taxon>Streptophyta</taxon>
        <taxon>Embryophyta</taxon>
        <taxon>Tracheophyta</taxon>
        <taxon>Spermatophyta</taxon>
        <taxon>Magnoliopsida</taxon>
        <taxon>eudicotyledons</taxon>
        <taxon>Gunneridae</taxon>
        <taxon>Pentapetalae</taxon>
        <taxon>asterids</taxon>
        <taxon>Ericales</taxon>
        <taxon>Ericaceae</taxon>
        <taxon>Ericoideae</taxon>
        <taxon>Rhodoreae</taxon>
        <taxon>Rhododendron</taxon>
    </lineage>
</organism>
<comment type="caution">
    <text evidence="1">The sequence shown here is derived from an EMBL/GenBank/DDBJ whole genome shotgun (WGS) entry which is preliminary data.</text>
</comment>
<protein>
    <submittedName>
        <fullName evidence="1">Uncharacterized protein</fullName>
    </submittedName>
</protein>
<dbReference type="Proteomes" id="UP001062846">
    <property type="component" value="Chromosome 11"/>
</dbReference>
<keyword evidence="2" id="KW-1185">Reference proteome</keyword>
<sequence length="66" mass="7416">MTYTLQIERSCFVYRPVGDLYPSDGCMSFTVEAAEELGVPQVLFWTTSACGFLGYTMYKDLVEEVG</sequence>
<accession>A0ACC0LUN0</accession>
<evidence type="ECO:0000313" key="1">
    <source>
        <dbReference type="EMBL" id="KAI8532297.1"/>
    </source>
</evidence>
<name>A0ACC0LUN0_RHOML</name>
<gene>
    <name evidence="1" type="ORF">RHMOL_Rhmol11G0202700</name>
</gene>
<proteinExistence type="predicted"/>
<reference evidence="1" key="1">
    <citation type="submission" date="2022-02" db="EMBL/GenBank/DDBJ databases">
        <title>Plant Genome Project.</title>
        <authorList>
            <person name="Zhang R.-G."/>
        </authorList>
    </citation>
    <scope>NUCLEOTIDE SEQUENCE</scope>
    <source>
        <strain evidence="1">AT1</strain>
    </source>
</reference>
<dbReference type="EMBL" id="CM046398">
    <property type="protein sequence ID" value="KAI8532297.1"/>
    <property type="molecule type" value="Genomic_DNA"/>
</dbReference>